<feature type="active site" description="Proton donor" evidence="3">
    <location>
        <position position="83"/>
    </location>
</feature>
<dbReference type="InterPro" id="IPR036812">
    <property type="entry name" value="NAD(P)_OxRdtase_dom_sf"/>
</dbReference>
<organism evidence="7 8">
    <name type="scientific">Pseudocercospora fuligena</name>
    <dbReference type="NCBI Taxonomy" id="685502"/>
    <lineage>
        <taxon>Eukaryota</taxon>
        <taxon>Fungi</taxon>
        <taxon>Dikarya</taxon>
        <taxon>Ascomycota</taxon>
        <taxon>Pezizomycotina</taxon>
        <taxon>Dothideomycetes</taxon>
        <taxon>Dothideomycetidae</taxon>
        <taxon>Mycosphaerellales</taxon>
        <taxon>Mycosphaerellaceae</taxon>
        <taxon>Pseudocercospora</taxon>
    </lineage>
</organism>
<dbReference type="InterPro" id="IPR020471">
    <property type="entry name" value="AKR"/>
</dbReference>
<dbReference type="InterPro" id="IPR018170">
    <property type="entry name" value="Aldo/ket_reductase_CS"/>
</dbReference>
<evidence type="ECO:0000256" key="2">
    <source>
        <dbReference type="ARBA" id="ARBA00023002"/>
    </source>
</evidence>
<evidence type="ECO:0000313" key="7">
    <source>
        <dbReference type="EMBL" id="KAF7185035.1"/>
    </source>
</evidence>
<dbReference type="SUPFAM" id="SSF51430">
    <property type="entry name" value="NAD(P)-linked oxidoreductase"/>
    <property type="match status" value="1"/>
</dbReference>
<keyword evidence="2" id="KW-0560">Oxidoreductase</keyword>
<dbReference type="OrthoDB" id="416253at2759"/>
<sequence length="341" mass="37813">MLLSGVCQPKVMNPQLANFILARTPEFIINPLKMSQTTYTLNTGAKIPAVGLGTWQSPAGEVKTAVAHALKSGYRHIDAAFVYGNENEVGEGLKEAFDSGIKREDVFVTSKLWCTYHRTPEKCLDEGLKKLGLDYVDLYLVHWPAAVPMNPNGNDPMFPKHPDGSRDLDTEWSHVQTWKEMEKLLKTGKTKAIGVSNYSVPYLKELLEKAEVVPAANQIENHPYLPQQEIADFCKEKGILIEAYSPLGSTGSPLFQEDGVKEVAKKHNVGPGTILISYQVNKGHVVLPKSVTPSRIEENLKIVQLDSSDLEALEGIHKKKGLTRYVYPQFGVKLGFPDKES</sequence>
<dbReference type="FunFam" id="3.20.20.100:FF:000007">
    <property type="entry name" value="NAD(P)H-dependent D-xylose reductase xyl1"/>
    <property type="match status" value="1"/>
</dbReference>
<dbReference type="EMBL" id="JABCIY010000344">
    <property type="protein sequence ID" value="KAF7185035.1"/>
    <property type="molecule type" value="Genomic_DNA"/>
</dbReference>
<dbReference type="PANTHER" id="PTHR11732">
    <property type="entry name" value="ALDO/KETO REDUCTASE"/>
    <property type="match status" value="1"/>
</dbReference>
<dbReference type="PIRSF" id="PIRSF000097">
    <property type="entry name" value="AKR"/>
    <property type="match status" value="1"/>
</dbReference>
<dbReference type="PROSITE" id="PS00063">
    <property type="entry name" value="ALDOKETO_REDUCTASE_3"/>
    <property type="match status" value="1"/>
</dbReference>
<evidence type="ECO:0000256" key="1">
    <source>
        <dbReference type="ARBA" id="ARBA00007905"/>
    </source>
</evidence>
<dbReference type="GO" id="GO:0102098">
    <property type="term" value="F:D-galacturonate reductase activity"/>
    <property type="evidence" value="ECO:0007669"/>
    <property type="project" value="InterPro"/>
</dbReference>
<evidence type="ECO:0000256" key="3">
    <source>
        <dbReference type="PIRSR" id="PIRSR000097-1"/>
    </source>
</evidence>
<feature type="domain" description="NADP-dependent oxidoreductase" evidence="6">
    <location>
        <begin position="50"/>
        <end position="316"/>
    </location>
</feature>
<dbReference type="Gene3D" id="3.20.20.100">
    <property type="entry name" value="NADP-dependent oxidoreductase domain"/>
    <property type="match status" value="1"/>
</dbReference>
<proteinExistence type="inferred from homology"/>
<feature type="binding site" evidence="4">
    <location>
        <position position="142"/>
    </location>
    <ligand>
        <name>substrate</name>
    </ligand>
</feature>
<dbReference type="InterPro" id="IPR023210">
    <property type="entry name" value="NADP_OxRdtase_dom"/>
</dbReference>
<protein>
    <submittedName>
        <fullName evidence="7">D-galacturonate reductase</fullName>
    </submittedName>
</protein>
<comment type="similarity">
    <text evidence="1">Belongs to the aldo/keto reductase family.</text>
</comment>
<dbReference type="PROSITE" id="PS00798">
    <property type="entry name" value="ALDOKETO_REDUCTASE_1"/>
    <property type="match status" value="1"/>
</dbReference>
<accession>A0A8H6VBE4</accession>
<evidence type="ECO:0000256" key="4">
    <source>
        <dbReference type="PIRSR" id="PIRSR000097-2"/>
    </source>
</evidence>
<gene>
    <name evidence="7" type="ORF">HII31_13658</name>
</gene>
<dbReference type="PRINTS" id="PR00069">
    <property type="entry name" value="ALDKETRDTASE"/>
</dbReference>
<reference evidence="7" key="1">
    <citation type="submission" date="2020-04" db="EMBL/GenBank/DDBJ databases">
        <title>Draft genome resource of the tomato pathogen Pseudocercospora fuligena.</title>
        <authorList>
            <person name="Zaccaron A."/>
        </authorList>
    </citation>
    <scope>NUCLEOTIDE SEQUENCE</scope>
    <source>
        <strain evidence="7">PF001</strain>
    </source>
</reference>
<evidence type="ECO:0000313" key="8">
    <source>
        <dbReference type="Proteomes" id="UP000660729"/>
    </source>
</evidence>
<dbReference type="InterPro" id="IPR044495">
    <property type="entry name" value="AKR3D"/>
</dbReference>
<dbReference type="PROSITE" id="PS00062">
    <property type="entry name" value="ALDOKETO_REDUCTASE_2"/>
    <property type="match status" value="1"/>
</dbReference>
<keyword evidence="8" id="KW-1185">Reference proteome</keyword>
<evidence type="ECO:0000259" key="6">
    <source>
        <dbReference type="Pfam" id="PF00248"/>
    </source>
</evidence>
<evidence type="ECO:0000256" key="5">
    <source>
        <dbReference type="PIRSR" id="PIRSR000097-3"/>
    </source>
</evidence>
<dbReference type="Proteomes" id="UP000660729">
    <property type="component" value="Unassembled WGS sequence"/>
</dbReference>
<dbReference type="AlphaFoldDB" id="A0A8H6VBE4"/>
<dbReference type="Pfam" id="PF00248">
    <property type="entry name" value="Aldo_ket_red"/>
    <property type="match status" value="1"/>
</dbReference>
<feature type="site" description="Lowers pKa of active site Tyr" evidence="5">
    <location>
        <position position="111"/>
    </location>
</feature>
<dbReference type="CDD" id="cd19121">
    <property type="entry name" value="AKR_AKR3D1"/>
    <property type="match status" value="1"/>
</dbReference>
<comment type="caution">
    <text evidence="7">The sequence shown here is derived from an EMBL/GenBank/DDBJ whole genome shotgun (WGS) entry which is preliminary data.</text>
</comment>
<name>A0A8H6VBE4_9PEZI</name>
<dbReference type="GO" id="GO:0019698">
    <property type="term" value="P:D-galacturonate catabolic process"/>
    <property type="evidence" value="ECO:0007669"/>
    <property type="project" value="InterPro"/>
</dbReference>